<feature type="transmembrane region" description="Helical" evidence="2">
    <location>
        <begin position="21"/>
        <end position="39"/>
    </location>
</feature>
<feature type="domain" description="NodB homology" evidence="3">
    <location>
        <begin position="110"/>
        <end position="201"/>
    </location>
</feature>
<proteinExistence type="predicted"/>
<comment type="caution">
    <text evidence="4">The sequence shown here is derived from an EMBL/GenBank/DDBJ whole genome shotgun (WGS) entry which is preliminary data.</text>
</comment>
<dbReference type="AlphaFoldDB" id="A0A8J4M3S1"/>
<dbReference type="InterPro" id="IPR051398">
    <property type="entry name" value="Polysacch_Deacetylase"/>
</dbReference>
<evidence type="ECO:0000256" key="2">
    <source>
        <dbReference type="SAM" id="Phobius"/>
    </source>
</evidence>
<gene>
    <name evidence="4" type="ORF">XYCOK13_26250</name>
</gene>
<dbReference type="Proteomes" id="UP000677918">
    <property type="component" value="Unassembled WGS sequence"/>
</dbReference>
<dbReference type="InterPro" id="IPR002509">
    <property type="entry name" value="NODB_dom"/>
</dbReference>
<keyword evidence="2" id="KW-0472">Membrane</keyword>
<dbReference type="GO" id="GO:0005975">
    <property type="term" value="P:carbohydrate metabolic process"/>
    <property type="evidence" value="ECO:0007669"/>
    <property type="project" value="InterPro"/>
</dbReference>
<dbReference type="InterPro" id="IPR011330">
    <property type="entry name" value="Glyco_hydro/deAcase_b/a-brl"/>
</dbReference>
<dbReference type="PANTHER" id="PTHR34216:SF7">
    <property type="entry name" value="POLY-BETA-1,6-N-ACETYL-D-GLUCOSAMINE N-DEACETYLASE"/>
    <property type="match status" value="1"/>
</dbReference>
<evidence type="ECO:0000313" key="5">
    <source>
        <dbReference type="Proteomes" id="UP000677918"/>
    </source>
</evidence>
<dbReference type="Gene3D" id="3.20.20.370">
    <property type="entry name" value="Glycoside hydrolase/deacetylase"/>
    <property type="match status" value="1"/>
</dbReference>
<evidence type="ECO:0000313" key="4">
    <source>
        <dbReference type="EMBL" id="GIQ69801.1"/>
    </source>
</evidence>
<dbReference type="EMBL" id="BOVK01000033">
    <property type="protein sequence ID" value="GIQ69801.1"/>
    <property type="molecule type" value="Genomic_DNA"/>
</dbReference>
<organism evidence="4 5">
    <name type="scientific">Xylanibacillus composti</name>
    <dbReference type="NCBI Taxonomy" id="1572762"/>
    <lineage>
        <taxon>Bacteria</taxon>
        <taxon>Bacillati</taxon>
        <taxon>Bacillota</taxon>
        <taxon>Bacilli</taxon>
        <taxon>Bacillales</taxon>
        <taxon>Paenibacillaceae</taxon>
        <taxon>Xylanibacillus</taxon>
    </lineage>
</organism>
<dbReference type="PANTHER" id="PTHR34216">
    <property type="match status" value="1"/>
</dbReference>
<keyword evidence="5" id="KW-1185">Reference proteome</keyword>
<evidence type="ECO:0000259" key="3">
    <source>
        <dbReference type="Pfam" id="PF01522"/>
    </source>
</evidence>
<keyword evidence="2" id="KW-1133">Transmembrane helix</keyword>
<keyword evidence="1" id="KW-0732">Signal</keyword>
<keyword evidence="2" id="KW-0812">Transmembrane</keyword>
<name>A0A8J4M3S1_9BACL</name>
<dbReference type="GO" id="GO:0016810">
    <property type="term" value="F:hydrolase activity, acting on carbon-nitrogen (but not peptide) bonds"/>
    <property type="evidence" value="ECO:0007669"/>
    <property type="project" value="InterPro"/>
</dbReference>
<protein>
    <recommendedName>
        <fullName evidence="3">NodB homology domain-containing protein</fullName>
    </recommendedName>
</protein>
<dbReference type="RefSeq" id="WP_213412592.1">
    <property type="nucleotide sequence ID" value="NZ_BOVK01000033.1"/>
</dbReference>
<accession>A0A8J4M3S1</accession>
<reference evidence="4" key="1">
    <citation type="submission" date="2021-04" db="EMBL/GenBank/DDBJ databases">
        <title>Draft genome sequence of Xylanibacillus composti strain K13.</title>
        <authorList>
            <person name="Uke A."/>
            <person name="Chhe C."/>
            <person name="Baramee S."/>
            <person name="Kosugi A."/>
        </authorList>
    </citation>
    <scope>NUCLEOTIDE SEQUENCE</scope>
    <source>
        <strain evidence="4">K13</strain>
    </source>
</reference>
<dbReference type="SUPFAM" id="SSF88713">
    <property type="entry name" value="Glycoside hydrolase/deacetylase"/>
    <property type="match status" value="1"/>
</dbReference>
<dbReference type="Pfam" id="PF01522">
    <property type="entry name" value="Polysacc_deac_1"/>
    <property type="match status" value="1"/>
</dbReference>
<evidence type="ECO:0000256" key="1">
    <source>
        <dbReference type="ARBA" id="ARBA00022729"/>
    </source>
</evidence>
<sequence>MWKKQGQLNVRRKNRKKAIRTVLQLAVLIWIGWLIFQAVNHVRTYEEPERAAWTNQDGFIALSYFGVGRTGTAKLVDNDLMEEHLLTLQEQGYVTISQQDIRNYYEQGSPLPDKALFLAFEDGRNDSALYAQSILEKLDYRATMMTYAEKMQNHERKFLRPKDLRKMLKSGYWELGTNGYRLSYINIFDYEGQFLGVLSDSEMKKQQDIEKIAYYNHYLMDFIRDDRMVPVENREEMFERIDRDYALLEQDYAKAFGDVPDVYMIMHANTVYGGMNRLVEEANVRNIERLFPVHFNREGTAYNTGTDSPHNLTRLQVAPYWYTNHLLMKIQKDTGEPVIFVTGDEKRARQWATVSGAAQFIHERIVLTSPPGETGRLVLQDSEAAGNIRLTADLAGNVVGHQAIQIRYDQEQDTYLRVGILDNRLRVEQKAPGQAQAHLLLEQELGEVHWKSEDLAFDKASVYTREQTAAGAAIAYEDGQIPINIQQKRQLDVLLLGDRLTIAIDGETWVEGLEIDAGLQGSGIALEARYSEQNRKDDIYDAVFDRLAVASVHDQGEVAEELYSNKLTGISKVRRAIANQVNALVDWSIEAF</sequence>